<comment type="function">
    <text evidence="11">Responsible for channeling the electrons from the oxidation of dihydroorotate from the FMN redox center in the PyrD type B subunit to the ultimate electron acceptor NAD(+).</text>
</comment>
<dbReference type="Gene3D" id="2.40.30.10">
    <property type="entry name" value="Translation factors"/>
    <property type="match status" value="1"/>
</dbReference>
<evidence type="ECO:0000256" key="6">
    <source>
        <dbReference type="ARBA" id="ARBA00022827"/>
    </source>
</evidence>
<keyword evidence="10 11" id="KW-0411">Iron-sulfur</keyword>
<dbReference type="PANTHER" id="PTHR43513:SF3">
    <property type="entry name" value="DIHYDROOROTATE DEHYDROGENASE B (NAD(+)), ELECTRON TRANSFER SUBUNIT-RELATED"/>
    <property type="match status" value="1"/>
</dbReference>
<comment type="caution">
    <text evidence="13">The sequence shown here is derived from an EMBL/GenBank/DDBJ whole genome shotgun (WGS) entry which is preliminary data.</text>
</comment>
<keyword evidence="7 11" id="KW-0665">Pyrimidine biosynthesis</keyword>
<keyword evidence="3 11" id="KW-0285">Flavoprotein</keyword>
<dbReference type="SUPFAM" id="SSF63380">
    <property type="entry name" value="Riboflavin synthase domain-like"/>
    <property type="match status" value="1"/>
</dbReference>
<evidence type="ECO:0000256" key="8">
    <source>
        <dbReference type="ARBA" id="ARBA00022982"/>
    </source>
</evidence>
<dbReference type="Proteomes" id="UP000660021">
    <property type="component" value="Unassembled WGS sequence"/>
</dbReference>
<dbReference type="Gene3D" id="2.10.240.10">
    <property type="entry name" value="Dihydroorotate dehydrogenase, electron transfer subunit"/>
    <property type="match status" value="1"/>
</dbReference>
<dbReference type="InterPro" id="IPR039261">
    <property type="entry name" value="FNR_nucleotide-bd"/>
</dbReference>
<organism evidence="13 14">
    <name type="scientific">Pseudoflavonifractor hominis</name>
    <dbReference type="NCBI Taxonomy" id="2763059"/>
    <lineage>
        <taxon>Bacteria</taxon>
        <taxon>Bacillati</taxon>
        <taxon>Bacillota</taxon>
        <taxon>Clostridia</taxon>
        <taxon>Eubacteriales</taxon>
        <taxon>Oscillospiraceae</taxon>
        <taxon>Pseudoflavonifractor</taxon>
    </lineage>
</organism>
<comment type="cofactor">
    <cofactor evidence="11">
        <name>[2Fe-2S] cluster</name>
        <dbReference type="ChEBI" id="CHEBI:190135"/>
    </cofactor>
    <text evidence="11">Binds 1 [2Fe-2S] cluster per subunit.</text>
</comment>
<dbReference type="PANTHER" id="PTHR43513">
    <property type="entry name" value="DIHYDROOROTATE DEHYDROGENASE B (NAD(+)), ELECTRON TRANSFER SUBUNIT"/>
    <property type="match status" value="1"/>
</dbReference>
<dbReference type="HAMAP" id="MF_01211">
    <property type="entry name" value="DHODB_Fe_S_bind"/>
    <property type="match status" value="1"/>
</dbReference>
<comment type="cofactor">
    <cofactor evidence="11">
        <name>FAD</name>
        <dbReference type="ChEBI" id="CHEBI:57692"/>
    </cofactor>
    <text evidence="11">Binds 1 FAD per subunit.</text>
</comment>
<evidence type="ECO:0000256" key="3">
    <source>
        <dbReference type="ARBA" id="ARBA00022630"/>
    </source>
</evidence>
<gene>
    <name evidence="11" type="primary">pyrK</name>
    <name evidence="13" type="ORF">H8S34_01465</name>
</gene>
<name>A0ABR7HPQ9_9FIRM</name>
<keyword evidence="14" id="KW-1185">Reference proteome</keyword>
<keyword evidence="6 11" id="KW-0274">FAD</keyword>
<comment type="subunit">
    <text evidence="11">Heterotetramer of 2 PyrK and 2 PyrD type B subunits.</text>
</comment>
<evidence type="ECO:0000256" key="10">
    <source>
        <dbReference type="ARBA" id="ARBA00023014"/>
    </source>
</evidence>
<comment type="similarity">
    <text evidence="1 11">Belongs to the PyrK family.</text>
</comment>
<dbReference type="Gene3D" id="3.40.50.80">
    <property type="entry name" value="Nucleotide-binding domain of ferredoxin-NADP reductase (FNR) module"/>
    <property type="match status" value="1"/>
</dbReference>
<keyword evidence="4 11" id="KW-0001">2Fe-2S</keyword>
<feature type="binding site" evidence="11">
    <location>
        <position position="231"/>
    </location>
    <ligand>
        <name>[2Fe-2S] cluster</name>
        <dbReference type="ChEBI" id="CHEBI:190135"/>
    </ligand>
</feature>
<dbReference type="InterPro" id="IPR023455">
    <property type="entry name" value="Dihydroorotate_DHASE_ETsu"/>
</dbReference>
<protein>
    <recommendedName>
        <fullName evidence="11">Dihydroorotate dehydrogenase B (NAD(+)), electron transfer subunit</fullName>
    </recommendedName>
    <alternativeName>
        <fullName evidence="11">Dihydroorotate oxidase B, electron transfer subunit</fullName>
    </alternativeName>
</protein>
<evidence type="ECO:0000256" key="7">
    <source>
        <dbReference type="ARBA" id="ARBA00022975"/>
    </source>
</evidence>
<dbReference type="SUPFAM" id="SSF52343">
    <property type="entry name" value="Ferredoxin reductase-like, C-terminal NADP-linked domain"/>
    <property type="match status" value="1"/>
</dbReference>
<evidence type="ECO:0000256" key="9">
    <source>
        <dbReference type="ARBA" id="ARBA00023004"/>
    </source>
</evidence>
<dbReference type="EMBL" id="JACOPR010000001">
    <property type="protein sequence ID" value="MBC5729504.1"/>
    <property type="molecule type" value="Genomic_DNA"/>
</dbReference>
<evidence type="ECO:0000256" key="11">
    <source>
        <dbReference type="HAMAP-Rule" id="MF_01211"/>
    </source>
</evidence>
<proteinExistence type="inferred from homology"/>
<sequence>MKVERKCKIVSKEWLNQDAVYMVLEVGDMVREGFKAPGQFVHVKCGEGLLLRRPISVCSCQEGDPSDLLTLVFEVRGEGTAWLSERQVGDTLDVLGLLGNGFQVRPEGRYLLVGGGIGIPPMRGCAQYTQGRSTAILGGRSADKVILQNCFQDECAKVLVATDDGSLGYHGFVDALVRQELSEDKNYDAVLACGPKPMLRNVAKVAEEFGVPCQVSMEERMGCGVGACLVCVCDMKDGTRKHACKDGPVFDSKEVDWDA</sequence>
<feature type="binding site" evidence="11">
    <location>
        <begin position="53"/>
        <end position="56"/>
    </location>
    <ligand>
        <name>FAD</name>
        <dbReference type="ChEBI" id="CHEBI:57692"/>
    </ligand>
</feature>
<keyword evidence="5 11" id="KW-0479">Metal-binding</keyword>
<feature type="binding site" evidence="11">
    <location>
        <position position="223"/>
    </location>
    <ligand>
        <name>[2Fe-2S] cluster</name>
        <dbReference type="ChEBI" id="CHEBI:190135"/>
    </ligand>
</feature>
<dbReference type="InterPro" id="IPR019480">
    <property type="entry name" value="Dihydroorotate_DH_Fe-S-bd"/>
</dbReference>
<dbReference type="InterPro" id="IPR017927">
    <property type="entry name" value="FAD-bd_FR_type"/>
</dbReference>
<dbReference type="InterPro" id="IPR012165">
    <property type="entry name" value="Cyt_c3_hydrogenase_gsu"/>
</dbReference>
<dbReference type="InterPro" id="IPR017938">
    <property type="entry name" value="Riboflavin_synthase-like_b-brl"/>
</dbReference>
<reference evidence="13 14" key="1">
    <citation type="submission" date="2020-08" db="EMBL/GenBank/DDBJ databases">
        <title>Genome public.</title>
        <authorList>
            <person name="Liu C."/>
            <person name="Sun Q."/>
        </authorList>
    </citation>
    <scope>NUCLEOTIDE SEQUENCE [LARGE SCALE GENOMIC DNA]</scope>
    <source>
        <strain evidence="13 14">New-38</strain>
    </source>
</reference>
<dbReference type="InterPro" id="IPR050353">
    <property type="entry name" value="PyrK_electron_transfer"/>
</dbReference>
<feature type="binding site" evidence="11">
    <location>
        <position position="228"/>
    </location>
    <ligand>
        <name>[2Fe-2S] cluster</name>
        <dbReference type="ChEBI" id="CHEBI:190135"/>
    </ligand>
</feature>
<keyword evidence="2 11" id="KW-0813">Transport</keyword>
<feature type="domain" description="FAD-binding FR-type" evidence="12">
    <location>
        <begin position="2"/>
        <end position="104"/>
    </location>
</feature>
<dbReference type="Pfam" id="PF10418">
    <property type="entry name" value="DHODB_Fe-S_bind"/>
    <property type="match status" value="1"/>
</dbReference>
<evidence type="ECO:0000313" key="13">
    <source>
        <dbReference type="EMBL" id="MBC5729504.1"/>
    </source>
</evidence>
<dbReference type="RefSeq" id="WP_186962845.1">
    <property type="nucleotide sequence ID" value="NZ_JACOPR010000001.1"/>
</dbReference>
<dbReference type="PIRSF" id="PIRSF006816">
    <property type="entry name" value="Cyc3_hyd_g"/>
    <property type="match status" value="1"/>
</dbReference>
<evidence type="ECO:0000256" key="2">
    <source>
        <dbReference type="ARBA" id="ARBA00022448"/>
    </source>
</evidence>
<evidence type="ECO:0000256" key="1">
    <source>
        <dbReference type="ARBA" id="ARBA00006422"/>
    </source>
</evidence>
<feature type="binding site" evidence="11">
    <location>
        <begin position="79"/>
        <end position="80"/>
    </location>
    <ligand>
        <name>FAD</name>
        <dbReference type="ChEBI" id="CHEBI:57692"/>
    </ligand>
</feature>
<keyword evidence="9 11" id="KW-0408">Iron</keyword>
<dbReference type="CDD" id="cd06218">
    <property type="entry name" value="DHOD_e_trans"/>
    <property type="match status" value="1"/>
</dbReference>
<accession>A0ABR7HPQ9</accession>
<evidence type="ECO:0000256" key="4">
    <source>
        <dbReference type="ARBA" id="ARBA00022714"/>
    </source>
</evidence>
<feature type="binding site" evidence="11">
    <location>
        <position position="244"/>
    </location>
    <ligand>
        <name>[2Fe-2S] cluster</name>
        <dbReference type="ChEBI" id="CHEBI:190135"/>
    </ligand>
</feature>
<comment type="pathway">
    <text evidence="11">Pyrimidine metabolism; UMP biosynthesis via de novo pathway; orotate from (S)-dihydroorotate (NAD(+) route): step 1/1.</text>
</comment>
<evidence type="ECO:0000259" key="12">
    <source>
        <dbReference type="PROSITE" id="PS51384"/>
    </source>
</evidence>
<dbReference type="InterPro" id="IPR037117">
    <property type="entry name" value="Dihydroorotate_DH_ele_sf"/>
</dbReference>
<keyword evidence="8 11" id="KW-0249">Electron transport</keyword>
<comment type="caution">
    <text evidence="11">Lacks conserved residue(s) required for the propagation of feature annotation.</text>
</comment>
<dbReference type="PROSITE" id="PS51384">
    <property type="entry name" value="FAD_FR"/>
    <property type="match status" value="1"/>
</dbReference>
<evidence type="ECO:0000256" key="5">
    <source>
        <dbReference type="ARBA" id="ARBA00022723"/>
    </source>
</evidence>
<evidence type="ECO:0000313" key="14">
    <source>
        <dbReference type="Proteomes" id="UP000660021"/>
    </source>
</evidence>